<organism evidence="1 2">
    <name type="scientific">Pendulispora brunnea</name>
    <dbReference type="NCBI Taxonomy" id="2905690"/>
    <lineage>
        <taxon>Bacteria</taxon>
        <taxon>Pseudomonadati</taxon>
        <taxon>Myxococcota</taxon>
        <taxon>Myxococcia</taxon>
        <taxon>Myxococcales</taxon>
        <taxon>Sorangiineae</taxon>
        <taxon>Pendulisporaceae</taxon>
        <taxon>Pendulispora</taxon>
    </lineage>
</organism>
<dbReference type="EMBL" id="CP089982">
    <property type="protein sequence ID" value="WXA95140.1"/>
    <property type="molecule type" value="Genomic_DNA"/>
</dbReference>
<dbReference type="Proteomes" id="UP001379533">
    <property type="component" value="Chromosome"/>
</dbReference>
<protein>
    <submittedName>
        <fullName evidence="1">Uncharacterized protein</fullName>
    </submittedName>
</protein>
<proteinExistence type="predicted"/>
<evidence type="ECO:0000313" key="1">
    <source>
        <dbReference type="EMBL" id="WXA95140.1"/>
    </source>
</evidence>
<name>A0ABZ2KC40_9BACT</name>
<reference evidence="1 2" key="1">
    <citation type="submission" date="2021-12" db="EMBL/GenBank/DDBJ databases">
        <title>Discovery of the Pendulisporaceae a myxobacterial family with distinct sporulation behavior and unique specialized metabolism.</title>
        <authorList>
            <person name="Garcia R."/>
            <person name="Popoff A."/>
            <person name="Bader C.D."/>
            <person name="Loehr J."/>
            <person name="Walesch S."/>
            <person name="Walt C."/>
            <person name="Boldt J."/>
            <person name="Bunk B."/>
            <person name="Haeckl F.J.F.P.J."/>
            <person name="Gunesch A.P."/>
            <person name="Birkelbach J."/>
            <person name="Nuebel U."/>
            <person name="Pietschmann T."/>
            <person name="Bach T."/>
            <person name="Mueller R."/>
        </authorList>
    </citation>
    <scope>NUCLEOTIDE SEQUENCE [LARGE SCALE GENOMIC DNA]</scope>
    <source>
        <strain evidence="1 2">MSr12523</strain>
    </source>
</reference>
<accession>A0ABZ2KC40</accession>
<dbReference type="RefSeq" id="WP_394845749.1">
    <property type="nucleotide sequence ID" value="NZ_CP089982.1"/>
</dbReference>
<evidence type="ECO:0000313" key="2">
    <source>
        <dbReference type="Proteomes" id="UP001379533"/>
    </source>
</evidence>
<keyword evidence="2" id="KW-1185">Reference proteome</keyword>
<gene>
    <name evidence="1" type="ORF">LZC95_53060</name>
</gene>
<sequence>MALASAGTVAMLGCGDPTVSIGSDTGPIAVEPSTVNVNAPPCPAGYEHATICCTGDNGQNAPACMRYIGTPFHPCATGWLTYPNENVCCSIDKPSDCIDAPARLPENAGAIIGATNDCGFPPKCPPGTSPDWACHGFGCWWYVPGSGGKPATRDGFCQETKYPPSSSLSTFPSPDCTYCPSNWLPWFEPGVCCRGDGRGSPEMCFATTRYVPLTKR</sequence>